<feature type="non-terminal residue" evidence="2">
    <location>
        <position position="69"/>
    </location>
</feature>
<reference evidence="3" key="1">
    <citation type="journal article" date="2020" name="Nat. Commun.">
        <title>Genome assembly of wild tea tree DASZ reveals pedigree and selection history of tea varieties.</title>
        <authorList>
            <person name="Zhang W."/>
            <person name="Zhang Y."/>
            <person name="Qiu H."/>
            <person name="Guo Y."/>
            <person name="Wan H."/>
            <person name="Zhang X."/>
            <person name="Scossa F."/>
            <person name="Alseekh S."/>
            <person name="Zhang Q."/>
            <person name="Wang P."/>
            <person name="Xu L."/>
            <person name="Schmidt M.H."/>
            <person name="Jia X."/>
            <person name="Li D."/>
            <person name="Zhu A."/>
            <person name="Guo F."/>
            <person name="Chen W."/>
            <person name="Ni D."/>
            <person name="Usadel B."/>
            <person name="Fernie A.R."/>
            <person name="Wen W."/>
        </authorList>
    </citation>
    <scope>NUCLEOTIDE SEQUENCE [LARGE SCALE GENOMIC DNA]</scope>
    <source>
        <strain evidence="3">cv. G240</strain>
    </source>
</reference>
<dbReference type="EMBL" id="JACBKZ010000010">
    <property type="protein sequence ID" value="KAF5939893.1"/>
    <property type="molecule type" value="Genomic_DNA"/>
</dbReference>
<reference evidence="2 3" key="2">
    <citation type="submission" date="2020-07" db="EMBL/GenBank/DDBJ databases">
        <title>Genome assembly of wild tea tree DASZ reveals pedigree and selection history of tea varieties.</title>
        <authorList>
            <person name="Zhang W."/>
        </authorList>
    </citation>
    <scope>NUCLEOTIDE SEQUENCE [LARGE SCALE GENOMIC DNA]</scope>
    <source>
        <strain evidence="3">cv. G240</strain>
        <tissue evidence="2">Leaf</tissue>
    </source>
</reference>
<comment type="caution">
    <text evidence="2">The sequence shown here is derived from an EMBL/GenBank/DDBJ whole genome shotgun (WGS) entry which is preliminary data.</text>
</comment>
<name>A0A7J7GGK0_CAMSI</name>
<evidence type="ECO:0000256" key="1">
    <source>
        <dbReference type="SAM" id="Phobius"/>
    </source>
</evidence>
<evidence type="ECO:0000313" key="2">
    <source>
        <dbReference type="EMBL" id="KAF5939893.1"/>
    </source>
</evidence>
<feature type="transmembrane region" description="Helical" evidence="1">
    <location>
        <begin position="26"/>
        <end position="45"/>
    </location>
</feature>
<dbReference type="Proteomes" id="UP000593564">
    <property type="component" value="Unassembled WGS sequence"/>
</dbReference>
<keyword evidence="3" id="KW-1185">Reference proteome</keyword>
<sequence length="69" mass="7663">MRRLLGTMTETVIADRPMVMMRIVETMTVAAVAMMMMTVGILNVIDAMLVNTMMVDFPNLLFSSSMSPC</sequence>
<accession>A0A7J7GGK0</accession>
<keyword evidence="1" id="KW-1133">Transmembrane helix</keyword>
<proteinExistence type="predicted"/>
<dbReference type="AlphaFoldDB" id="A0A7J7GGK0"/>
<organism evidence="2 3">
    <name type="scientific">Camellia sinensis</name>
    <name type="common">Tea plant</name>
    <name type="synonym">Thea sinensis</name>
    <dbReference type="NCBI Taxonomy" id="4442"/>
    <lineage>
        <taxon>Eukaryota</taxon>
        <taxon>Viridiplantae</taxon>
        <taxon>Streptophyta</taxon>
        <taxon>Embryophyta</taxon>
        <taxon>Tracheophyta</taxon>
        <taxon>Spermatophyta</taxon>
        <taxon>Magnoliopsida</taxon>
        <taxon>eudicotyledons</taxon>
        <taxon>Gunneridae</taxon>
        <taxon>Pentapetalae</taxon>
        <taxon>asterids</taxon>
        <taxon>Ericales</taxon>
        <taxon>Theaceae</taxon>
        <taxon>Camellia</taxon>
    </lineage>
</organism>
<keyword evidence="1" id="KW-0812">Transmembrane</keyword>
<keyword evidence="1" id="KW-0472">Membrane</keyword>
<gene>
    <name evidence="2" type="ORF">HYC85_021060</name>
</gene>
<evidence type="ECO:0000313" key="3">
    <source>
        <dbReference type="Proteomes" id="UP000593564"/>
    </source>
</evidence>
<protein>
    <submittedName>
        <fullName evidence="2">Uncharacterized protein</fullName>
    </submittedName>
</protein>